<dbReference type="InParanoid" id="D7SH65"/>
<name>D7SH65_VITVI</name>
<evidence type="ECO:0000313" key="1">
    <source>
        <dbReference type="EMBL" id="CBI15745.3"/>
    </source>
</evidence>
<dbReference type="PaxDb" id="29760-VIT_17s0000g00350.t01"/>
<keyword evidence="2" id="KW-1185">Reference proteome</keyword>
<dbReference type="Proteomes" id="UP000009183">
    <property type="component" value="Chromosome 17"/>
</dbReference>
<dbReference type="AlphaFoldDB" id="D7SH65"/>
<organism evidence="1 2">
    <name type="scientific">Vitis vinifera</name>
    <name type="common">Grape</name>
    <dbReference type="NCBI Taxonomy" id="29760"/>
    <lineage>
        <taxon>Eukaryota</taxon>
        <taxon>Viridiplantae</taxon>
        <taxon>Streptophyta</taxon>
        <taxon>Embryophyta</taxon>
        <taxon>Tracheophyta</taxon>
        <taxon>Spermatophyta</taxon>
        <taxon>Magnoliopsida</taxon>
        <taxon>eudicotyledons</taxon>
        <taxon>Gunneridae</taxon>
        <taxon>Pentapetalae</taxon>
        <taxon>rosids</taxon>
        <taxon>Vitales</taxon>
        <taxon>Vitaceae</taxon>
        <taxon>Viteae</taxon>
        <taxon>Vitis</taxon>
    </lineage>
</organism>
<dbReference type="HOGENOM" id="CLU_2324960_0_0_1"/>
<protein>
    <submittedName>
        <fullName evidence="1">Uncharacterized protein</fullName>
    </submittedName>
</protein>
<accession>D7SH65</accession>
<dbReference type="EMBL" id="FN594950">
    <property type="protein sequence ID" value="CBI15745.3"/>
    <property type="molecule type" value="Genomic_DNA"/>
</dbReference>
<evidence type="ECO:0000313" key="2">
    <source>
        <dbReference type="Proteomes" id="UP000009183"/>
    </source>
</evidence>
<proteinExistence type="predicted"/>
<gene>
    <name evidence="1" type="ordered locus">VIT_17s0000g00350</name>
</gene>
<reference evidence="2" key="1">
    <citation type="journal article" date="2007" name="Nature">
        <title>The grapevine genome sequence suggests ancestral hexaploidization in major angiosperm phyla.</title>
        <authorList>
            <consortium name="The French-Italian Public Consortium for Grapevine Genome Characterization."/>
            <person name="Jaillon O."/>
            <person name="Aury J.-M."/>
            <person name="Noel B."/>
            <person name="Policriti A."/>
            <person name="Clepet C."/>
            <person name="Casagrande A."/>
            <person name="Choisne N."/>
            <person name="Aubourg S."/>
            <person name="Vitulo N."/>
            <person name="Jubin C."/>
            <person name="Vezzi A."/>
            <person name="Legeai F."/>
            <person name="Hugueney P."/>
            <person name="Dasilva C."/>
            <person name="Horner D."/>
            <person name="Mica E."/>
            <person name="Jublot D."/>
            <person name="Poulain J."/>
            <person name="Bruyere C."/>
            <person name="Billault A."/>
            <person name="Segurens B."/>
            <person name="Gouyvenoux M."/>
            <person name="Ugarte E."/>
            <person name="Cattonaro F."/>
            <person name="Anthouard V."/>
            <person name="Vico V."/>
            <person name="Del Fabbro C."/>
            <person name="Alaux M."/>
            <person name="Di Gaspero G."/>
            <person name="Dumas V."/>
            <person name="Felice N."/>
            <person name="Paillard S."/>
            <person name="Juman I."/>
            <person name="Moroldo M."/>
            <person name="Scalabrin S."/>
            <person name="Canaguier A."/>
            <person name="Le Clainche I."/>
            <person name="Malacrida G."/>
            <person name="Durand E."/>
            <person name="Pesole G."/>
            <person name="Laucou V."/>
            <person name="Chatelet P."/>
            <person name="Merdinoglu D."/>
            <person name="Delledonne M."/>
            <person name="Pezzotti M."/>
            <person name="Lecharny A."/>
            <person name="Scarpelli C."/>
            <person name="Artiguenave F."/>
            <person name="Pe M.E."/>
            <person name="Valle G."/>
            <person name="Morgante M."/>
            <person name="Caboche M."/>
            <person name="Adam-Blondon A.-F."/>
            <person name="Weissenbach J."/>
            <person name="Quetier F."/>
            <person name="Wincker P."/>
        </authorList>
    </citation>
    <scope>NUCLEOTIDE SEQUENCE [LARGE SCALE GENOMIC DNA]</scope>
    <source>
        <strain evidence="2">cv. Pinot noir / PN40024</strain>
    </source>
</reference>
<sequence>MSFSVTNILCLTTAKYLQQHFKRRKDGLFCVLLNTRLNSICICWIQYVALLQLFFEIDVTIDHILSAMYAFHRCRLYTRNFSMKLWMVLAKARLVMTPS</sequence>